<dbReference type="InterPro" id="IPR027417">
    <property type="entry name" value="P-loop_NTPase"/>
</dbReference>
<evidence type="ECO:0000256" key="7">
    <source>
        <dbReference type="ARBA" id="ARBA00022777"/>
    </source>
</evidence>
<feature type="domain" description="Thymidylate kinase-like" evidence="12">
    <location>
        <begin position="10"/>
        <end position="199"/>
    </location>
</feature>
<dbReference type="GO" id="GO:0006235">
    <property type="term" value="P:dTTP biosynthetic process"/>
    <property type="evidence" value="ECO:0007669"/>
    <property type="project" value="UniProtKB-UniRule"/>
</dbReference>
<dbReference type="NCBIfam" id="TIGR00041">
    <property type="entry name" value="DTMP_kinase"/>
    <property type="match status" value="1"/>
</dbReference>
<dbReference type="GO" id="GO:0005829">
    <property type="term" value="C:cytosol"/>
    <property type="evidence" value="ECO:0007669"/>
    <property type="project" value="TreeGrafter"/>
</dbReference>
<dbReference type="GO" id="GO:0006227">
    <property type="term" value="P:dUDP biosynthetic process"/>
    <property type="evidence" value="ECO:0007669"/>
    <property type="project" value="TreeGrafter"/>
</dbReference>
<proteinExistence type="inferred from homology"/>
<evidence type="ECO:0000256" key="4">
    <source>
        <dbReference type="ARBA" id="ARBA00022679"/>
    </source>
</evidence>
<reference evidence="13 14" key="1">
    <citation type="submission" date="2018-10" db="EMBL/GenBank/DDBJ databases">
        <authorList>
            <person name="Li J."/>
        </authorList>
    </citation>
    <scope>NUCLEOTIDE SEQUENCE [LARGE SCALE GENOMIC DNA]</scope>
    <source>
        <strain evidence="13 14">JCM 11654</strain>
    </source>
</reference>
<dbReference type="EC" id="2.7.4.9" evidence="2 11"/>
<dbReference type="EMBL" id="RCUY01000016">
    <property type="protein sequence ID" value="RLP78907.1"/>
    <property type="molecule type" value="Genomic_DNA"/>
</dbReference>
<dbReference type="InterPro" id="IPR018094">
    <property type="entry name" value="Thymidylate_kinase"/>
</dbReference>
<dbReference type="AlphaFoldDB" id="A0A3L7AF77"/>
<dbReference type="Proteomes" id="UP000269438">
    <property type="component" value="Unassembled WGS sequence"/>
</dbReference>
<evidence type="ECO:0000256" key="11">
    <source>
        <dbReference type="HAMAP-Rule" id="MF_00165"/>
    </source>
</evidence>
<protein>
    <recommendedName>
        <fullName evidence="3 11">Thymidylate kinase</fullName>
        <ecNumber evidence="2 11">2.7.4.9</ecNumber>
    </recommendedName>
    <alternativeName>
        <fullName evidence="11">dTMP kinase</fullName>
    </alternativeName>
</protein>
<keyword evidence="7 11" id="KW-0418">Kinase</keyword>
<evidence type="ECO:0000256" key="8">
    <source>
        <dbReference type="ARBA" id="ARBA00022840"/>
    </source>
</evidence>
<organism evidence="13 14">
    <name type="scientific">Mycetocola lacteus</name>
    <dbReference type="NCBI Taxonomy" id="76637"/>
    <lineage>
        <taxon>Bacteria</taxon>
        <taxon>Bacillati</taxon>
        <taxon>Actinomycetota</taxon>
        <taxon>Actinomycetes</taxon>
        <taxon>Micrococcales</taxon>
        <taxon>Microbacteriaceae</taxon>
        <taxon>Mycetocola</taxon>
    </lineage>
</organism>
<dbReference type="InterPro" id="IPR039430">
    <property type="entry name" value="Thymidylate_kin-like_dom"/>
</dbReference>
<dbReference type="GO" id="GO:0004798">
    <property type="term" value="F:dTMP kinase activity"/>
    <property type="evidence" value="ECO:0007669"/>
    <property type="project" value="UniProtKB-UniRule"/>
</dbReference>
<dbReference type="OrthoDB" id="9774907at2"/>
<dbReference type="HAMAP" id="MF_00165">
    <property type="entry name" value="Thymidylate_kinase"/>
    <property type="match status" value="1"/>
</dbReference>
<evidence type="ECO:0000256" key="9">
    <source>
        <dbReference type="ARBA" id="ARBA00048743"/>
    </source>
</evidence>
<feature type="binding site" evidence="11">
    <location>
        <begin position="12"/>
        <end position="19"/>
    </location>
    <ligand>
        <name>ATP</name>
        <dbReference type="ChEBI" id="CHEBI:30616"/>
    </ligand>
</feature>
<keyword evidence="8 11" id="KW-0067">ATP-binding</keyword>
<comment type="catalytic activity">
    <reaction evidence="9 11">
        <text>dTMP + ATP = dTDP + ADP</text>
        <dbReference type="Rhea" id="RHEA:13517"/>
        <dbReference type="ChEBI" id="CHEBI:30616"/>
        <dbReference type="ChEBI" id="CHEBI:58369"/>
        <dbReference type="ChEBI" id="CHEBI:63528"/>
        <dbReference type="ChEBI" id="CHEBI:456216"/>
        <dbReference type="EC" id="2.7.4.9"/>
    </reaction>
</comment>
<evidence type="ECO:0000313" key="13">
    <source>
        <dbReference type="EMBL" id="RLP78907.1"/>
    </source>
</evidence>
<comment type="caution">
    <text evidence="13">The sequence shown here is derived from an EMBL/GenBank/DDBJ whole genome shotgun (WGS) entry which is preliminary data.</text>
</comment>
<dbReference type="GO" id="GO:0005524">
    <property type="term" value="F:ATP binding"/>
    <property type="evidence" value="ECO:0007669"/>
    <property type="project" value="UniProtKB-UniRule"/>
</dbReference>
<evidence type="ECO:0000256" key="10">
    <source>
        <dbReference type="ARBA" id="ARBA00057735"/>
    </source>
</evidence>
<comment type="similarity">
    <text evidence="1 11">Belongs to the thymidylate kinase family.</text>
</comment>
<evidence type="ECO:0000259" key="12">
    <source>
        <dbReference type="Pfam" id="PF02223"/>
    </source>
</evidence>
<dbReference type="PANTHER" id="PTHR10344">
    <property type="entry name" value="THYMIDYLATE KINASE"/>
    <property type="match status" value="1"/>
</dbReference>
<keyword evidence="5 11" id="KW-0545">Nucleotide biosynthesis</keyword>
<dbReference type="PANTHER" id="PTHR10344:SF4">
    <property type="entry name" value="UMP-CMP KINASE 2, MITOCHONDRIAL"/>
    <property type="match status" value="1"/>
</dbReference>
<evidence type="ECO:0000256" key="2">
    <source>
        <dbReference type="ARBA" id="ARBA00012980"/>
    </source>
</evidence>
<evidence type="ECO:0000313" key="14">
    <source>
        <dbReference type="Proteomes" id="UP000269438"/>
    </source>
</evidence>
<accession>A0A3L7AF77</accession>
<keyword evidence="4 11" id="KW-0808">Transferase</keyword>
<gene>
    <name evidence="11" type="primary">tmk</name>
    <name evidence="13" type="ORF">D9V34_17025</name>
</gene>
<dbReference type="RefSeq" id="WP_121689656.1">
    <property type="nucleotide sequence ID" value="NZ_RCUY01000016.1"/>
</dbReference>
<dbReference type="Pfam" id="PF02223">
    <property type="entry name" value="Thymidylate_kin"/>
    <property type="match status" value="1"/>
</dbReference>
<name>A0A3L7AF77_9MICO</name>
<evidence type="ECO:0000256" key="3">
    <source>
        <dbReference type="ARBA" id="ARBA00017144"/>
    </source>
</evidence>
<evidence type="ECO:0000256" key="6">
    <source>
        <dbReference type="ARBA" id="ARBA00022741"/>
    </source>
</evidence>
<keyword evidence="14" id="KW-1185">Reference proteome</keyword>
<evidence type="ECO:0000256" key="1">
    <source>
        <dbReference type="ARBA" id="ARBA00009776"/>
    </source>
</evidence>
<dbReference type="GO" id="GO:0006233">
    <property type="term" value="P:dTDP biosynthetic process"/>
    <property type="evidence" value="ECO:0007669"/>
    <property type="project" value="InterPro"/>
</dbReference>
<dbReference type="Gene3D" id="3.40.50.300">
    <property type="entry name" value="P-loop containing nucleotide triphosphate hydrolases"/>
    <property type="match status" value="1"/>
</dbReference>
<comment type="function">
    <text evidence="10 11">Phosphorylation of dTMP to form dTDP in both de novo and salvage pathways of dTTP synthesis.</text>
</comment>
<keyword evidence="6 11" id="KW-0547">Nucleotide-binding</keyword>
<evidence type="ECO:0000256" key="5">
    <source>
        <dbReference type="ARBA" id="ARBA00022727"/>
    </source>
</evidence>
<sequence>MASRGLFITFEGGDGSGKTTQAELLDAWLRERGETTLRSREPGGTEVGEQLREIVLHHRGEISSRAEALLYAADRAQHIDTKIRPALERGEIVLQDRYIDSSLAYQGAGRALGVDEVRALSVWASGDLWPNLTILLDLDPDSARERLDSARTRFDRLEAEKSAFHGRVRTVFLELAAAEPERFLVLDATLSIEDLATRIRERVSALLAA</sequence>
<dbReference type="SUPFAM" id="SSF52540">
    <property type="entry name" value="P-loop containing nucleoside triphosphate hydrolases"/>
    <property type="match status" value="1"/>
</dbReference>
<dbReference type="CDD" id="cd01672">
    <property type="entry name" value="TMPK"/>
    <property type="match status" value="1"/>
</dbReference>
<dbReference type="FunFam" id="3.40.50.300:FF:000225">
    <property type="entry name" value="Thymidylate kinase"/>
    <property type="match status" value="1"/>
</dbReference>